<protein>
    <submittedName>
        <fullName evidence="1">Uncharacterized protein</fullName>
    </submittedName>
</protein>
<organism evidence="1 2">
    <name type="scientific">Lentinula lateritia</name>
    <dbReference type="NCBI Taxonomy" id="40482"/>
    <lineage>
        <taxon>Eukaryota</taxon>
        <taxon>Fungi</taxon>
        <taxon>Dikarya</taxon>
        <taxon>Basidiomycota</taxon>
        <taxon>Agaricomycotina</taxon>
        <taxon>Agaricomycetes</taxon>
        <taxon>Agaricomycetidae</taxon>
        <taxon>Agaricales</taxon>
        <taxon>Marasmiineae</taxon>
        <taxon>Omphalotaceae</taxon>
        <taxon>Lentinula</taxon>
    </lineage>
</organism>
<keyword evidence="2" id="KW-1185">Reference proteome</keyword>
<proteinExistence type="predicted"/>
<sequence length="281" mass="32590">MMRFLKPGNKHVVLHAHATAWGHSKPLTYLTVLILGSRSEVIITFLTSAAIFFKIKGQSERLHPTRYQAIQSRLNNSVLDVSGPIRNPRLPLMGFAPAYAALDNRKPPILLSSGKKSPDYLRLFYHRCRSGFPQKTYDFILILVQPFTAYAVEAIRAMKKDLPILAWWTAPAEAHLRLLGPFKHMWNSRPSVESFDGRTAMKAKFEVHNHNQSLIRAIFYFWQPYPLVKPYSHNQNNWWYLHPRNGWFDLCLASSPAFEAPAIAAARNWYRSLWKIWYNRV</sequence>
<dbReference type="Proteomes" id="UP001150217">
    <property type="component" value="Unassembled WGS sequence"/>
</dbReference>
<name>A0ABQ8V9A3_9AGAR</name>
<reference evidence="1" key="1">
    <citation type="submission" date="2022-08" db="EMBL/GenBank/DDBJ databases">
        <title>A Global Phylogenomic Analysis of the Shiitake Genus Lentinula.</title>
        <authorList>
            <consortium name="DOE Joint Genome Institute"/>
            <person name="Sierra-Patev S."/>
            <person name="Min B."/>
            <person name="Naranjo-Ortiz M."/>
            <person name="Looney B."/>
            <person name="Konkel Z."/>
            <person name="Slot J.C."/>
            <person name="Sakamoto Y."/>
            <person name="Steenwyk J.L."/>
            <person name="Rokas A."/>
            <person name="Carro J."/>
            <person name="Camarero S."/>
            <person name="Ferreira P."/>
            <person name="Molpeceres G."/>
            <person name="Ruiz-Duenas F.J."/>
            <person name="Serrano A."/>
            <person name="Henrissat B."/>
            <person name="Drula E."/>
            <person name="Hughes K.W."/>
            <person name="Mata J.L."/>
            <person name="Ishikawa N.K."/>
            <person name="Vargas-Isla R."/>
            <person name="Ushijima S."/>
            <person name="Smith C.A."/>
            <person name="Ahrendt S."/>
            <person name="Andreopoulos W."/>
            <person name="He G."/>
            <person name="Labutti K."/>
            <person name="Lipzen A."/>
            <person name="Ng V."/>
            <person name="Riley R."/>
            <person name="Sandor L."/>
            <person name="Barry K."/>
            <person name="Martinez A.T."/>
            <person name="Xiao Y."/>
            <person name="Gibbons J.G."/>
            <person name="Terashima K."/>
            <person name="Grigoriev I.V."/>
            <person name="Hibbett D.S."/>
        </authorList>
    </citation>
    <scope>NUCLEOTIDE SEQUENCE</scope>
    <source>
        <strain evidence="1">RHP3577 ss4</strain>
    </source>
</reference>
<gene>
    <name evidence="1" type="ORF">C8R41DRAFT_868911</name>
</gene>
<evidence type="ECO:0000313" key="1">
    <source>
        <dbReference type="EMBL" id="KAJ4481810.1"/>
    </source>
</evidence>
<accession>A0ABQ8V9A3</accession>
<comment type="caution">
    <text evidence="1">The sequence shown here is derived from an EMBL/GenBank/DDBJ whole genome shotgun (WGS) entry which is preliminary data.</text>
</comment>
<evidence type="ECO:0000313" key="2">
    <source>
        <dbReference type="Proteomes" id="UP001150217"/>
    </source>
</evidence>
<dbReference type="EMBL" id="JANVFT010000058">
    <property type="protein sequence ID" value="KAJ4481810.1"/>
    <property type="molecule type" value="Genomic_DNA"/>
</dbReference>